<dbReference type="GO" id="GO:0000155">
    <property type="term" value="F:phosphorelay sensor kinase activity"/>
    <property type="evidence" value="ECO:0007669"/>
    <property type="project" value="InterPro"/>
</dbReference>
<comment type="caution">
    <text evidence="13">The sequence shown here is derived from an EMBL/GenBank/DDBJ whole genome shotgun (WGS) entry which is preliminary data.</text>
</comment>
<name>A0A318KP04_9FIRM</name>
<dbReference type="STRING" id="1034346.GCA_000313565_00428"/>
<keyword evidence="9" id="KW-0902">Two-component regulatory system</keyword>
<sequence length="300" mass="34565">MVLMLAVSLLINMVLIFLYTSLKRDLKELRSQIQYANENNSRFPFFTGSVNHDLKKIICLLNIKKEESIKIMNQICRMDQNLKDMIADIAHDIRTPLTSVCGYVQLLEECDDQADKARYFEIIKQRLAYLKTLLEELFFYTKLVNGSIDFTLSKVCPAEVLRKTLMHFYNQFEAKQLALTLDIENENCMIESDELYLQRILDNLCGNVLMHGAHYLKVTQHVYDDFICIQFKNDYAGDALQADQLFQRYYTSSVHQQGSGLGLAIVKELAEGLAGSADAQIEAGELCISLYFQKRLTQYE</sequence>
<evidence type="ECO:0000256" key="5">
    <source>
        <dbReference type="ARBA" id="ARBA00022679"/>
    </source>
</evidence>
<accession>A0A318KP04</accession>
<dbReference type="InterPro" id="IPR003594">
    <property type="entry name" value="HATPase_dom"/>
</dbReference>
<dbReference type="InterPro" id="IPR003661">
    <property type="entry name" value="HisK_dim/P_dom"/>
</dbReference>
<dbReference type="Pfam" id="PF02518">
    <property type="entry name" value="HATPase_c"/>
    <property type="match status" value="1"/>
</dbReference>
<reference evidence="13 14" key="1">
    <citation type="submission" date="2018-05" db="EMBL/GenBank/DDBJ databases">
        <title>Genomic Encyclopedia of Type Strains, Phase IV (KMG-IV): sequencing the most valuable type-strain genomes for metagenomic binning, comparative biology and taxonomic classification.</title>
        <authorList>
            <person name="Goeker M."/>
        </authorList>
    </citation>
    <scope>NUCLEOTIDE SEQUENCE [LARGE SCALE GENOMIC DNA]</scope>
    <source>
        <strain evidence="13 14">JC118</strain>
    </source>
</reference>
<comment type="catalytic activity">
    <reaction evidence="1">
        <text>ATP + protein L-histidine = ADP + protein N-phospho-L-histidine.</text>
        <dbReference type="EC" id="2.7.13.3"/>
    </reaction>
</comment>
<dbReference type="InterPro" id="IPR036097">
    <property type="entry name" value="HisK_dim/P_sf"/>
</dbReference>
<keyword evidence="6 11" id="KW-0812">Transmembrane</keyword>
<dbReference type="Proteomes" id="UP000247612">
    <property type="component" value="Unassembled WGS sequence"/>
</dbReference>
<evidence type="ECO:0000256" key="10">
    <source>
        <dbReference type="ARBA" id="ARBA00023136"/>
    </source>
</evidence>
<evidence type="ECO:0000256" key="7">
    <source>
        <dbReference type="ARBA" id="ARBA00022777"/>
    </source>
</evidence>
<dbReference type="Gene3D" id="1.10.287.130">
    <property type="match status" value="1"/>
</dbReference>
<dbReference type="Pfam" id="PF00512">
    <property type="entry name" value="HisKA"/>
    <property type="match status" value="1"/>
</dbReference>
<evidence type="ECO:0000256" key="11">
    <source>
        <dbReference type="SAM" id="Phobius"/>
    </source>
</evidence>
<keyword evidence="14" id="KW-1185">Reference proteome</keyword>
<keyword evidence="5" id="KW-0808">Transferase</keyword>
<dbReference type="EC" id="2.7.13.3" evidence="3"/>
<dbReference type="EMBL" id="QJKH01000008">
    <property type="protein sequence ID" value="PXX78242.1"/>
    <property type="molecule type" value="Genomic_DNA"/>
</dbReference>
<evidence type="ECO:0000259" key="12">
    <source>
        <dbReference type="PROSITE" id="PS50109"/>
    </source>
</evidence>
<evidence type="ECO:0000256" key="8">
    <source>
        <dbReference type="ARBA" id="ARBA00022989"/>
    </source>
</evidence>
<dbReference type="SUPFAM" id="SSF47384">
    <property type="entry name" value="Homodimeric domain of signal transducing histidine kinase"/>
    <property type="match status" value="1"/>
</dbReference>
<protein>
    <recommendedName>
        <fullName evidence="3">histidine kinase</fullName>
        <ecNumber evidence="3">2.7.13.3</ecNumber>
    </recommendedName>
</protein>
<gene>
    <name evidence="13" type="ORF">DES51_108170</name>
</gene>
<dbReference type="InterPro" id="IPR036890">
    <property type="entry name" value="HATPase_C_sf"/>
</dbReference>
<keyword evidence="7" id="KW-0418">Kinase</keyword>
<dbReference type="CDD" id="cd00082">
    <property type="entry name" value="HisKA"/>
    <property type="match status" value="1"/>
</dbReference>
<comment type="subcellular location">
    <subcellularLocation>
        <location evidence="2">Membrane</location>
        <topology evidence="2">Multi-pass membrane protein</topology>
    </subcellularLocation>
</comment>
<evidence type="ECO:0000256" key="4">
    <source>
        <dbReference type="ARBA" id="ARBA00022553"/>
    </source>
</evidence>
<evidence type="ECO:0000256" key="3">
    <source>
        <dbReference type="ARBA" id="ARBA00012438"/>
    </source>
</evidence>
<keyword evidence="4" id="KW-0597">Phosphoprotein</keyword>
<dbReference type="InterPro" id="IPR050398">
    <property type="entry name" value="HssS/ArlS-like"/>
</dbReference>
<keyword evidence="8 11" id="KW-1133">Transmembrane helix</keyword>
<organism evidence="13 14">
    <name type="scientific">Dielma fastidiosa</name>
    <dbReference type="NCBI Taxonomy" id="1034346"/>
    <lineage>
        <taxon>Bacteria</taxon>
        <taxon>Bacillati</taxon>
        <taxon>Bacillota</taxon>
        <taxon>Erysipelotrichia</taxon>
        <taxon>Erysipelotrichales</taxon>
        <taxon>Erysipelotrichaceae</taxon>
        <taxon>Dielma</taxon>
    </lineage>
</organism>
<dbReference type="SUPFAM" id="SSF55874">
    <property type="entry name" value="ATPase domain of HSP90 chaperone/DNA topoisomerase II/histidine kinase"/>
    <property type="match status" value="1"/>
</dbReference>
<evidence type="ECO:0000256" key="6">
    <source>
        <dbReference type="ARBA" id="ARBA00022692"/>
    </source>
</evidence>
<dbReference type="PROSITE" id="PS50109">
    <property type="entry name" value="HIS_KIN"/>
    <property type="match status" value="1"/>
</dbReference>
<dbReference type="GO" id="GO:0005886">
    <property type="term" value="C:plasma membrane"/>
    <property type="evidence" value="ECO:0007669"/>
    <property type="project" value="TreeGrafter"/>
</dbReference>
<dbReference type="PANTHER" id="PTHR45528:SF8">
    <property type="entry name" value="HISTIDINE KINASE"/>
    <property type="match status" value="1"/>
</dbReference>
<evidence type="ECO:0000313" key="14">
    <source>
        <dbReference type="Proteomes" id="UP000247612"/>
    </source>
</evidence>
<dbReference type="AlphaFoldDB" id="A0A318KP04"/>
<proteinExistence type="predicted"/>
<feature type="transmembrane region" description="Helical" evidence="11">
    <location>
        <begin position="6"/>
        <end position="22"/>
    </location>
</feature>
<dbReference type="SMART" id="SM00387">
    <property type="entry name" value="HATPase_c"/>
    <property type="match status" value="1"/>
</dbReference>
<dbReference type="PANTHER" id="PTHR45528">
    <property type="entry name" value="SENSOR HISTIDINE KINASE CPXA"/>
    <property type="match status" value="1"/>
</dbReference>
<evidence type="ECO:0000313" key="13">
    <source>
        <dbReference type="EMBL" id="PXX78242.1"/>
    </source>
</evidence>
<dbReference type="OrthoDB" id="335833at2"/>
<evidence type="ECO:0000256" key="1">
    <source>
        <dbReference type="ARBA" id="ARBA00000085"/>
    </source>
</evidence>
<evidence type="ECO:0000256" key="9">
    <source>
        <dbReference type="ARBA" id="ARBA00023012"/>
    </source>
</evidence>
<evidence type="ECO:0000256" key="2">
    <source>
        <dbReference type="ARBA" id="ARBA00004141"/>
    </source>
</evidence>
<keyword evidence="10 11" id="KW-0472">Membrane</keyword>
<feature type="domain" description="Histidine kinase" evidence="12">
    <location>
        <begin position="88"/>
        <end position="296"/>
    </location>
</feature>
<dbReference type="RefSeq" id="WP_022936732.1">
    <property type="nucleotide sequence ID" value="NZ_CABKRQ010000001.1"/>
</dbReference>
<dbReference type="InterPro" id="IPR005467">
    <property type="entry name" value="His_kinase_dom"/>
</dbReference>
<dbReference type="SMART" id="SM00388">
    <property type="entry name" value="HisKA"/>
    <property type="match status" value="1"/>
</dbReference>
<dbReference type="Gene3D" id="3.30.565.10">
    <property type="entry name" value="Histidine kinase-like ATPase, C-terminal domain"/>
    <property type="match status" value="1"/>
</dbReference>